<dbReference type="FunFam" id="1.10.10.10:FF:000001">
    <property type="entry name" value="LysR family transcriptional regulator"/>
    <property type="match status" value="1"/>
</dbReference>
<gene>
    <name evidence="9" type="ORF">IE4771_CH02338</name>
</gene>
<dbReference type="GO" id="GO:0006351">
    <property type="term" value="P:DNA-templated transcription"/>
    <property type="evidence" value="ECO:0007669"/>
    <property type="project" value="TreeGrafter"/>
</dbReference>
<dbReference type="EMBL" id="CP006986">
    <property type="protein sequence ID" value="AIC27445.1"/>
    <property type="molecule type" value="Genomic_DNA"/>
</dbReference>
<evidence type="ECO:0000256" key="3">
    <source>
        <dbReference type="ARBA" id="ARBA00023125"/>
    </source>
</evidence>
<evidence type="ECO:0000256" key="2">
    <source>
        <dbReference type="ARBA" id="ARBA00023015"/>
    </source>
</evidence>
<evidence type="ECO:0000313" key="10">
    <source>
        <dbReference type="Proteomes" id="UP000027180"/>
    </source>
</evidence>
<dbReference type="AlphaFoldDB" id="A0A060I696"/>
<dbReference type="Pfam" id="PF03466">
    <property type="entry name" value="LysR_substrate"/>
    <property type="match status" value="1"/>
</dbReference>
<dbReference type="GO" id="GO:0043565">
    <property type="term" value="F:sequence-specific DNA binding"/>
    <property type="evidence" value="ECO:0007669"/>
    <property type="project" value="TreeGrafter"/>
</dbReference>
<keyword evidence="3" id="KW-0238">DNA-binding</keyword>
<organism evidence="9 10">
    <name type="scientific">Rhizobium etli bv. mimosae str. IE4771</name>
    <dbReference type="NCBI Taxonomy" id="1432050"/>
    <lineage>
        <taxon>Bacteria</taxon>
        <taxon>Pseudomonadati</taxon>
        <taxon>Pseudomonadota</taxon>
        <taxon>Alphaproteobacteria</taxon>
        <taxon>Hyphomicrobiales</taxon>
        <taxon>Rhizobiaceae</taxon>
        <taxon>Rhizobium/Agrobacterium group</taxon>
        <taxon>Rhizobium</taxon>
    </lineage>
</organism>
<dbReference type="KEGG" id="rei:IE4771_CH02338"/>
<keyword evidence="4" id="KW-0804">Transcription</keyword>
<comment type="function">
    <text evidence="5">Transcriptional regulator of the ttuABCDE tartrate utilization operon.</text>
</comment>
<evidence type="ECO:0000256" key="1">
    <source>
        <dbReference type="ARBA" id="ARBA00009437"/>
    </source>
</evidence>
<keyword evidence="2" id="KW-0805">Transcription regulation</keyword>
<evidence type="ECO:0000256" key="6">
    <source>
        <dbReference type="ARBA" id="ARBA00067332"/>
    </source>
</evidence>
<evidence type="ECO:0000259" key="8">
    <source>
        <dbReference type="PROSITE" id="PS50931"/>
    </source>
</evidence>
<dbReference type="PANTHER" id="PTHR30537">
    <property type="entry name" value="HTH-TYPE TRANSCRIPTIONAL REGULATOR"/>
    <property type="match status" value="1"/>
</dbReference>
<evidence type="ECO:0000256" key="5">
    <source>
        <dbReference type="ARBA" id="ARBA00054626"/>
    </source>
</evidence>
<dbReference type="SUPFAM" id="SSF46785">
    <property type="entry name" value="Winged helix' DNA-binding domain"/>
    <property type="match status" value="1"/>
</dbReference>
<dbReference type="InterPro" id="IPR000847">
    <property type="entry name" value="LysR_HTH_N"/>
</dbReference>
<dbReference type="Proteomes" id="UP000027180">
    <property type="component" value="Chromosome"/>
</dbReference>
<dbReference type="InterPro" id="IPR005119">
    <property type="entry name" value="LysR_subst-bd"/>
</dbReference>
<feature type="domain" description="HTH lysR-type" evidence="8">
    <location>
        <begin position="10"/>
        <end position="67"/>
    </location>
</feature>
<evidence type="ECO:0000256" key="7">
    <source>
        <dbReference type="ARBA" id="ARBA00083243"/>
    </source>
</evidence>
<comment type="similarity">
    <text evidence="1">Belongs to the LysR transcriptional regulatory family.</text>
</comment>
<dbReference type="PROSITE" id="PS50931">
    <property type="entry name" value="HTH_LYSR"/>
    <property type="match status" value="1"/>
</dbReference>
<dbReference type="CDD" id="cd08481">
    <property type="entry name" value="PBP2_GcdR_like"/>
    <property type="match status" value="1"/>
</dbReference>
<evidence type="ECO:0000313" key="9">
    <source>
        <dbReference type="EMBL" id="AIC27445.1"/>
    </source>
</evidence>
<dbReference type="Gene3D" id="1.10.10.10">
    <property type="entry name" value="Winged helix-like DNA-binding domain superfamily/Winged helix DNA-binding domain"/>
    <property type="match status" value="1"/>
</dbReference>
<dbReference type="GO" id="GO:0003700">
    <property type="term" value="F:DNA-binding transcription factor activity"/>
    <property type="evidence" value="ECO:0007669"/>
    <property type="project" value="InterPro"/>
</dbReference>
<dbReference type="Gene3D" id="3.40.190.10">
    <property type="entry name" value="Periplasmic binding protein-like II"/>
    <property type="match status" value="2"/>
</dbReference>
<dbReference type="InterPro" id="IPR036388">
    <property type="entry name" value="WH-like_DNA-bd_sf"/>
</dbReference>
<dbReference type="SUPFAM" id="SSF53850">
    <property type="entry name" value="Periplasmic binding protein-like II"/>
    <property type="match status" value="1"/>
</dbReference>
<dbReference type="HOGENOM" id="CLU_039613_37_1_5"/>
<evidence type="ECO:0000256" key="4">
    <source>
        <dbReference type="ARBA" id="ARBA00023163"/>
    </source>
</evidence>
<protein>
    <recommendedName>
        <fullName evidence="6">HTH-type transcriptional regulator TtuA</fullName>
    </recommendedName>
    <alternativeName>
        <fullName evidence="7">Tartrate utilization transcriptional regulator</fullName>
    </alternativeName>
</protein>
<proteinExistence type="inferred from homology"/>
<dbReference type="PANTHER" id="PTHR30537:SF26">
    <property type="entry name" value="GLYCINE CLEAVAGE SYSTEM TRANSCRIPTIONAL ACTIVATOR"/>
    <property type="match status" value="1"/>
</dbReference>
<dbReference type="PRINTS" id="PR00039">
    <property type="entry name" value="HTHLYSR"/>
</dbReference>
<reference evidence="9 10" key="1">
    <citation type="submission" date="2013-12" db="EMBL/GenBank/DDBJ databases">
        <title>Complete genome sequence of Rhizobium etli bv. mimosae IE4771.</title>
        <authorList>
            <person name="Bustos P."/>
            <person name="Santamaria R.I."/>
            <person name="Lozano L."/>
            <person name="Ormeno-Orrillo E."/>
            <person name="Rogel M.A."/>
            <person name="Romero D."/>
            <person name="Cevallos M.A."/>
            <person name="Martinez-Romero E."/>
            <person name="Gonzalez V."/>
        </authorList>
    </citation>
    <scope>NUCLEOTIDE SEQUENCE [LARGE SCALE GENOMIC DNA]</scope>
    <source>
        <strain evidence="9 10">IE4771</strain>
    </source>
</reference>
<dbReference type="Pfam" id="PF00126">
    <property type="entry name" value="HTH_1"/>
    <property type="match status" value="1"/>
</dbReference>
<name>A0A060I696_RHIET</name>
<dbReference type="InterPro" id="IPR036390">
    <property type="entry name" value="WH_DNA-bd_sf"/>
</dbReference>
<accession>A0A060I696</accession>
<sequence>MANLSRRLLPSTSALAAFDSVARLSTFSAAAEELSLTQGAISRQIAGLEEQLGVLLFERTSRGVILTEAGADYARAIAGALAEIRSASLHAMTKQHNDQLNLAILPTFGTRWLMPRIPQFVAKHPEITLNFATRIGMFDFDRDDIDMAIHIGQPDWPGAESTFLMEEMVAPVASPSFLSSHPIAKPEDLLRLPLLQMASRPAAWNHFFESLEVNGTPSQAMRFEQFSNVAQACIAGLGLALMPLFLIDSELANGQLVQAFPHQVKSPSAYYAVAPLSRKDFRPVVAFRAWLLEEVERYQESAPLMREHGCDSNRSRPFAPPLMIDCEHP</sequence>
<dbReference type="InterPro" id="IPR058163">
    <property type="entry name" value="LysR-type_TF_proteobact-type"/>
</dbReference>